<dbReference type="AlphaFoldDB" id="A0A1S3GRR1"/>
<dbReference type="Proteomes" id="UP000081671">
    <property type="component" value="Unplaced"/>
</dbReference>
<feature type="compositionally biased region" description="Basic and acidic residues" evidence="1">
    <location>
        <begin position="27"/>
        <end position="41"/>
    </location>
</feature>
<dbReference type="InterPro" id="IPR029096">
    <property type="entry name" value="Dppa3"/>
</dbReference>
<evidence type="ECO:0000313" key="3">
    <source>
        <dbReference type="RefSeq" id="XP_012891375.1"/>
    </source>
</evidence>
<dbReference type="KEGG" id="dord:106000638"/>
<organism evidence="2 3">
    <name type="scientific">Dipodomys ordii</name>
    <name type="common">Ord's kangaroo rat</name>
    <dbReference type="NCBI Taxonomy" id="10020"/>
    <lineage>
        <taxon>Eukaryota</taxon>
        <taxon>Metazoa</taxon>
        <taxon>Chordata</taxon>
        <taxon>Craniata</taxon>
        <taxon>Vertebrata</taxon>
        <taxon>Euteleostomi</taxon>
        <taxon>Mammalia</taxon>
        <taxon>Eutheria</taxon>
        <taxon>Euarchontoglires</taxon>
        <taxon>Glires</taxon>
        <taxon>Rodentia</taxon>
        <taxon>Castorimorpha</taxon>
        <taxon>Heteromyidae</taxon>
        <taxon>Dipodomyinae</taxon>
        <taxon>Dipodomys</taxon>
    </lineage>
</organism>
<dbReference type="FunCoup" id="A0A1S3GRR1">
    <property type="interactions" value="34"/>
</dbReference>
<dbReference type="CTD" id="29057"/>
<dbReference type="GeneID" id="106000638"/>
<name>A0A1S3GRR1_DIPOR</name>
<gene>
    <name evidence="3" type="primary">Fam156a</name>
</gene>
<dbReference type="Pfam" id="PF15549">
    <property type="entry name" value="PGC7_Stella"/>
    <property type="match status" value="1"/>
</dbReference>
<proteinExistence type="predicted"/>
<accession>A0A1S3GRR1</accession>
<protein>
    <submittedName>
        <fullName evidence="3">Protein FAM156A/FAM156B</fullName>
    </submittedName>
</protein>
<dbReference type="OrthoDB" id="9536421at2759"/>
<evidence type="ECO:0000256" key="1">
    <source>
        <dbReference type="SAM" id="MobiDB-lite"/>
    </source>
</evidence>
<feature type="region of interest" description="Disordered" evidence="1">
    <location>
        <begin position="1"/>
        <end position="80"/>
    </location>
</feature>
<feature type="compositionally biased region" description="Polar residues" evidence="1">
    <location>
        <begin position="98"/>
        <end position="115"/>
    </location>
</feature>
<feature type="region of interest" description="Disordered" evidence="1">
    <location>
        <begin position="94"/>
        <end position="159"/>
    </location>
</feature>
<feature type="compositionally biased region" description="Polar residues" evidence="1">
    <location>
        <begin position="121"/>
        <end position="133"/>
    </location>
</feature>
<sequence length="173" mass="19438">MSFSELSPGAGPSASAPLPEGLVQQQYREEKSLLRQRRWERLGLSQKKKASPGHVRRRHRDHMAPYAVERNTGSSPDDRAQNRIRCECRYCQGHGPSTGVSGEGNATASSSSWESLVQGLSGLTLSMGTNQPSLLPEGAQQQQQPPEERCPRERQQENKKMFQRLLKQWLKDN</sequence>
<dbReference type="InParanoid" id="A0A1S3GRR1"/>
<dbReference type="PANTHER" id="PTHR31577:SF3">
    <property type="entry name" value="PROTEIN FAM156A_FAM156B"/>
    <property type="match status" value="1"/>
</dbReference>
<keyword evidence="2" id="KW-1185">Reference proteome</keyword>
<feature type="compositionally biased region" description="Basic residues" evidence="1">
    <location>
        <begin position="46"/>
        <end position="61"/>
    </location>
</feature>
<feature type="compositionally biased region" description="Basic and acidic residues" evidence="1">
    <location>
        <begin position="146"/>
        <end position="159"/>
    </location>
</feature>
<feature type="compositionally biased region" description="Low complexity" evidence="1">
    <location>
        <begin position="1"/>
        <end position="21"/>
    </location>
</feature>
<dbReference type="PANTHER" id="PTHR31577">
    <property type="entry name" value="DEVELOPMENTAL PLURIPOTENCY-ASSOCIATED PROTEIN 3-RELATED"/>
    <property type="match status" value="1"/>
</dbReference>
<evidence type="ECO:0000313" key="2">
    <source>
        <dbReference type="Proteomes" id="UP000081671"/>
    </source>
</evidence>
<dbReference type="RefSeq" id="XP_012891375.1">
    <property type="nucleotide sequence ID" value="XM_013035921.1"/>
</dbReference>
<reference evidence="3" key="1">
    <citation type="submission" date="2025-08" db="UniProtKB">
        <authorList>
            <consortium name="RefSeq"/>
        </authorList>
    </citation>
    <scope>IDENTIFICATION</scope>
    <source>
        <tissue evidence="3">Kidney</tissue>
    </source>
</reference>